<feature type="compositionally biased region" description="Low complexity" evidence="2">
    <location>
        <begin position="653"/>
        <end position="674"/>
    </location>
</feature>
<feature type="compositionally biased region" description="Low complexity" evidence="2">
    <location>
        <begin position="18"/>
        <end position="28"/>
    </location>
</feature>
<name>A0A1J4KND3_9EUKA</name>
<feature type="compositionally biased region" description="Basic and acidic residues" evidence="2">
    <location>
        <begin position="737"/>
        <end position="747"/>
    </location>
</feature>
<reference evidence="3" key="1">
    <citation type="submission" date="2016-10" db="EMBL/GenBank/DDBJ databases">
        <authorList>
            <person name="Benchimol M."/>
            <person name="Almeida L.G."/>
            <person name="Vasconcelos A.T."/>
            <person name="Perreira-Neves A."/>
            <person name="Rosa I.A."/>
            <person name="Tasca T."/>
            <person name="Bogo M.R."/>
            <person name="de Souza W."/>
        </authorList>
    </citation>
    <scope>NUCLEOTIDE SEQUENCE [LARGE SCALE GENOMIC DNA]</scope>
    <source>
        <strain evidence="3">K</strain>
    </source>
</reference>
<dbReference type="EMBL" id="MLAK01000554">
    <property type="protein sequence ID" value="OHT12825.1"/>
    <property type="molecule type" value="Genomic_DNA"/>
</dbReference>
<feature type="compositionally biased region" description="Polar residues" evidence="2">
    <location>
        <begin position="588"/>
        <end position="619"/>
    </location>
</feature>
<dbReference type="Proteomes" id="UP000179807">
    <property type="component" value="Unassembled WGS sequence"/>
</dbReference>
<organism evidence="3 4">
    <name type="scientific">Tritrichomonas foetus</name>
    <dbReference type="NCBI Taxonomy" id="1144522"/>
    <lineage>
        <taxon>Eukaryota</taxon>
        <taxon>Metamonada</taxon>
        <taxon>Parabasalia</taxon>
        <taxon>Tritrichomonadida</taxon>
        <taxon>Tritrichomonadidae</taxon>
        <taxon>Tritrichomonas</taxon>
    </lineage>
</organism>
<keyword evidence="1" id="KW-0175">Coiled coil</keyword>
<keyword evidence="4" id="KW-1185">Reference proteome</keyword>
<feature type="compositionally biased region" description="Low complexity" evidence="2">
    <location>
        <begin position="769"/>
        <end position="786"/>
    </location>
</feature>
<accession>A0A1J4KND3</accession>
<feature type="compositionally biased region" description="Basic and acidic residues" evidence="2">
    <location>
        <begin position="637"/>
        <end position="650"/>
    </location>
</feature>
<dbReference type="GeneID" id="94834138"/>
<feature type="coiled-coil region" evidence="1">
    <location>
        <begin position="60"/>
        <end position="87"/>
    </location>
</feature>
<evidence type="ECO:0000313" key="4">
    <source>
        <dbReference type="Proteomes" id="UP000179807"/>
    </source>
</evidence>
<evidence type="ECO:0000256" key="1">
    <source>
        <dbReference type="SAM" id="Coils"/>
    </source>
</evidence>
<comment type="caution">
    <text evidence="3">The sequence shown here is derived from an EMBL/GenBank/DDBJ whole genome shotgun (WGS) entry which is preliminary data.</text>
</comment>
<dbReference type="AlphaFoldDB" id="A0A1J4KND3"/>
<dbReference type="VEuPathDB" id="TrichDB:TRFO_17180"/>
<evidence type="ECO:0000313" key="3">
    <source>
        <dbReference type="EMBL" id="OHT12825.1"/>
    </source>
</evidence>
<feature type="region of interest" description="Disordered" evidence="2">
    <location>
        <begin position="509"/>
        <end position="689"/>
    </location>
</feature>
<feature type="compositionally biased region" description="Low complexity" evidence="2">
    <location>
        <begin position="390"/>
        <end position="428"/>
    </location>
</feature>
<feature type="region of interest" description="Disordered" evidence="2">
    <location>
        <begin position="17"/>
        <end position="43"/>
    </location>
</feature>
<sequence length="980" mass="113065">MLSSSLSAQFGARHRYSGHSYSSSSPSSIADQEHQFTSAADHHRKYSNYSSSASENFDLLMGQAIKKNELEKKILSLQQELLYQKNNFEKEKEEILFKQSLLIDQKNELTNLINSILDLLENKKLSQKNRFTKENSLNEKLLNEKSLNEKSLNEKALNEKSLNEKSLNDKSLCEKIHLDEKYSEIMTRGEDCIDKIETHERIGVFDNLIQNLTFHENNNIKNCGNYILDELNHLIKENRRKDKIMKKLMIETNTETIDSILIEINKMKKQNEVLNGFNELKQIIVGQSDIIRTVLALLEATNNSNIPLGESLKKSNIQLTKKIENIIQKSATNSQENIILNSDNVDNNPSAINNINSNNISSANQSNHSNSNINVNDSLPNQNMNNSYTSNCSSNLNNINNDNSNNNYSPTNHNNLNNNSNQANDNNVNNSIHQVSSSNSNGKIIQNCIETRSNEKIEVKNENLYEDKVNVATSSVTACRNIAVQNSQSESLSNDKELLSSEYNIDEESENEIVQPNTNPIIKKKKEKQFGILHKNRKPKEKKHDNLETIQEEEESLLEEYHSNKDQPSSYSYASSSKKETKFTSTSGDPKNISSKNKINHIKQNQSHQNKVKNSQNLEINDEISQKKNSIHKKSQKEKTVKQRSEKNEIDYSLDSLNSSNVSSSSPEVSSQNPKNKKNSRKSKSLEKINKENDDKFSYEEIFETKKLIRRKKHSHSNQNEPKSKTVEFENISTNKDLQKPKDKSEKSNSNSRTTKTVQIVENLSPEPNFNSKTNNNKNNDNQINSNMNETKMYHNTTNRGDVNDKSMIHNNDNDVDEMERPFNDIGLKFYKNQRSINDFTHHQSNNHIFNNCHNNDNGNYHFYQDNEYCNYDNYCDYDRIKRNEHQRIDNREFACNCMRKVRKMPRCMIASEVDPCGSSEEAIYDDFGTSAWMTKTRDLLSLERQLLTKSRILNETKNHEKILQTNFQFQLRMNPDTMF</sequence>
<feature type="region of interest" description="Disordered" evidence="2">
    <location>
        <begin position="350"/>
        <end position="428"/>
    </location>
</feature>
<gene>
    <name evidence="3" type="ORF">TRFO_17180</name>
</gene>
<dbReference type="RefSeq" id="XP_068365961.1">
    <property type="nucleotide sequence ID" value="XM_068499434.1"/>
</dbReference>
<feature type="region of interest" description="Disordered" evidence="2">
    <location>
        <begin position="710"/>
        <end position="786"/>
    </location>
</feature>
<evidence type="ECO:0000256" key="2">
    <source>
        <dbReference type="SAM" id="MobiDB-lite"/>
    </source>
</evidence>
<proteinExistence type="predicted"/>
<feature type="compositionally biased region" description="Low complexity" evidence="2">
    <location>
        <begin position="350"/>
        <end position="378"/>
    </location>
</feature>
<feature type="compositionally biased region" description="Polar residues" evidence="2">
    <location>
        <begin position="379"/>
        <end position="389"/>
    </location>
</feature>
<feature type="compositionally biased region" description="Polar residues" evidence="2">
    <location>
        <begin position="748"/>
        <end position="768"/>
    </location>
</feature>
<protein>
    <submittedName>
        <fullName evidence="3">Uncharacterized protein</fullName>
    </submittedName>
</protein>